<name>A0A1Z5HVI8_9FIRM</name>
<dbReference type="AlphaFoldDB" id="A0A1Z5HVI8"/>
<protein>
    <submittedName>
        <fullName evidence="1">Uncharacterized protein</fullName>
    </submittedName>
</protein>
<dbReference type="EMBL" id="BDGJ01000142">
    <property type="protein sequence ID" value="GAW93418.1"/>
    <property type="molecule type" value="Genomic_DNA"/>
</dbReference>
<evidence type="ECO:0000313" key="2">
    <source>
        <dbReference type="Proteomes" id="UP000197032"/>
    </source>
</evidence>
<reference evidence="2" key="1">
    <citation type="journal article" date="2017" name="Appl. Environ. Microbiol.">
        <title>Genomic Analysis of Calderihabitans maritimus KKC1, a Thermophilic, Hydrogenogenic, Carboxydotrophic Bacterium Isolated from Marine Sediment.</title>
        <authorList>
            <person name="Omae K."/>
            <person name="Yoneda Y."/>
            <person name="Fukuyama Y."/>
            <person name="Yoshida T."/>
            <person name="Sako Y."/>
        </authorList>
    </citation>
    <scope>NUCLEOTIDE SEQUENCE [LARGE SCALE GENOMIC DNA]</scope>
    <source>
        <strain evidence="2">KKC1</strain>
    </source>
</reference>
<gene>
    <name evidence="1" type="ORF">KKC1_25520</name>
</gene>
<sequence length="38" mass="4490">MYLDGYTSTQSAVDYVAVRIYLQKLEWFKLGKCYLLPL</sequence>
<dbReference type="Proteomes" id="UP000197032">
    <property type="component" value="Unassembled WGS sequence"/>
</dbReference>
<accession>A0A1Z5HVI8</accession>
<organism evidence="1 2">
    <name type="scientific">Calderihabitans maritimus</name>
    <dbReference type="NCBI Taxonomy" id="1246530"/>
    <lineage>
        <taxon>Bacteria</taxon>
        <taxon>Bacillati</taxon>
        <taxon>Bacillota</taxon>
        <taxon>Clostridia</taxon>
        <taxon>Neomoorellales</taxon>
        <taxon>Calderihabitantaceae</taxon>
        <taxon>Calderihabitans</taxon>
    </lineage>
</organism>
<evidence type="ECO:0000313" key="1">
    <source>
        <dbReference type="EMBL" id="GAW93418.1"/>
    </source>
</evidence>
<keyword evidence="2" id="KW-1185">Reference proteome</keyword>
<comment type="caution">
    <text evidence="1">The sequence shown here is derived from an EMBL/GenBank/DDBJ whole genome shotgun (WGS) entry which is preliminary data.</text>
</comment>
<proteinExistence type="predicted"/>